<evidence type="ECO:0000313" key="1">
    <source>
        <dbReference type="EMBL" id="CAI6354845.1"/>
    </source>
</evidence>
<dbReference type="AlphaFoldDB" id="A0AAV0WFZ6"/>
<dbReference type="Proteomes" id="UP001160148">
    <property type="component" value="Unassembled WGS sequence"/>
</dbReference>
<proteinExistence type="predicted"/>
<sequence>MSYDHSQQKEHLCRVAFQGTLSHICIHKRIKAIPEAERQRATGPKDTIGTILSQGPKLIMDKGKETSSSYQQSGPLELSYNSLRCRWSITYDIGTIESSDDHKMETNRR</sequence>
<protein>
    <submittedName>
        <fullName evidence="1">Uncharacterized protein</fullName>
    </submittedName>
</protein>
<organism evidence="1 2">
    <name type="scientific">Macrosiphum euphorbiae</name>
    <name type="common">potato aphid</name>
    <dbReference type="NCBI Taxonomy" id="13131"/>
    <lineage>
        <taxon>Eukaryota</taxon>
        <taxon>Metazoa</taxon>
        <taxon>Ecdysozoa</taxon>
        <taxon>Arthropoda</taxon>
        <taxon>Hexapoda</taxon>
        <taxon>Insecta</taxon>
        <taxon>Pterygota</taxon>
        <taxon>Neoptera</taxon>
        <taxon>Paraneoptera</taxon>
        <taxon>Hemiptera</taxon>
        <taxon>Sternorrhyncha</taxon>
        <taxon>Aphidomorpha</taxon>
        <taxon>Aphidoidea</taxon>
        <taxon>Aphididae</taxon>
        <taxon>Macrosiphini</taxon>
        <taxon>Macrosiphum</taxon>
    </lineage>
</organism>
<accession>A0AAV0WFZ6</accession>
<name>A0AAV0WFZ6_9HEMI</name>
<keyword evidence="2" id="KW-1185">Reference proteome</keyword>
<gene>
    <name evidence="1" type="ORF">MEUPH1_LOCUS10780</name>
</gene>
<comment type="caution">
    <text evidence="1">The sequence shown here is derived from an EMBL/GenBank/DDBJ whole genome shotgun (WGS) entry which is preliminary data.</text>
</comment>
<dbReference type="EMBL" id="CARXXK010000002">
    <property type="protein sequence ID" value="CAI6354845.1"/>
    <property type="molecule type" value="Genomic_DNA"/>
</dbReference>
<reference evidence="1 2" key="1">
    <citation type="submission" date="2023-01" db="EMBL/GenBank/DDBJ databases">
        <authorList>
            <person name="Whitehead M."/>
        </authorList>
    </citation>
    <scope>NUCLEOTIDE SEQUENCE [LARGE SCALE GENOMIC DNA]</scope>
</reference>
<evidence type="ECO:0000313" key="2">
    <source>
        <dbReference type="Proteomes" id="UP001160148"/>
    </source>
</evidence>